<feature type="region of interest" description="Disordered" evidence="2">
    <location>
        <begin position="232"/>
        <end position="272"/>
    </location>
</feature>
<protein>
    <submittedName>
        <fullName evidence="3">Uncharacterized protein</fullName>
    </submittedName>
</protein>
<dbReference type="Proteomes" id="UP000005239">
    <property type="component" value="Unassembled WGS sequence"/>
</dbReference>
<accession>A0A8R1V0A5</accession>
<evidence type="ECO:0000313" key="3">
    <source>
        <dbReference type="EnsemblMetazoa" id="PPA42971.1"/>
    </source>
</evidence>
<keyword evidence="4" id="KW-1185">Reference proteome</keyword>
<feature type="coiled-coil region" evidence="1">
    <location>
        <begin position="88"/>
        <end position="115"/>
    </location>
</feature>
<proteinExistence type="predicted"/>
<name>A0A2A6B2Z6_PRIPA</name>
<dbReference type="EnsemblMetazoa" id="PPA42971.1">
    <property type="protein sequence ID" value="PPA42971.1"/>
    <property type="gene ID" value="WBGene00281340"/>
</dbReference>
<evidence type="ECO:0000256" key="1">
    <source>
        <dbReference type="SAM" id="Coils"/>
    </source>
</evidence>
<reference evidence="3" key="2">
    <citation type="submission" date="2022-06" db="UniProtKB">
        <authorList>
            <consortium name="EnsemblMetazoa"/>
        </authorList>
    </citation>
    <scope>IDENTIFICATION</scope>
    <source>
        <strain evidence="3">PS312</strain>
    </source>
</reference>
<reference evidence="4" key="1">
    <citation type="journal article" date="2008" name="Nat. Genet.">
        <title>The Pristionchus pacificus genome provides a unique perspective on nematode lifestyle and parasitism.</title>
        <authorList>
            <person name="Dieterich C."/>
            <person name="Clifton S.W."/>
            <person name="Schuster L.N."/>
            <person name="Chinwalla A."/>
            <person name="Delehaunty K."/>
            <person name="Dinkelacker I."/>
            <person name="Fulton L."/>
            <person name="Fulton R."/>
            <person name="Godfrey J."/>
            <person name="Minx P."/>
            <person name="Mitreva M."/>
            <person name="Roeseler W."/>
            <person name="Tian H."/>
            <person name="Witte H."/>
            <person name="Yang S.P."/>
            <person name="Wilson R.K."/>
            <person name="Sommer R.J."/>
        </authorList>
    </citation>
    <scope>NUCLEOTIDE SEQUENCE [LARGE SCALE GENOMIC DNA]</scope>
    <source>
        <strain evidence="4">PS312</strain>
    </source>
</reference>
<dbReference type="AlphaFoldDB" id="A0A2A6B2Z6"/>
<organism evidence="3 4">
    <name type="scientific">Pristionchus pacificus</name>
    <name type="common">Parasitic nematode worm</name>
    <dbReference type="NCBI Taxonomy" id="54126"/>
    <lineage>
        <taxon>Eukaryota</taxon>
        <taxon>Metazoa</taxon>
        <taxon>Ecdysozoa</taxon>
        <taxon>Nematoda</taxon>
        <taxon>Chromadorea</taxon>
        <taxon>Rhabditida</taxon>
        <taxon>Rhabditina</taxon>
        <taxon>Diplogasteromorpha</taxon>
        <taxon>Diplogasteroidea</taxon>
        <taxon>Neodiplogasteridae</taxon>
        <taxon>Pristionchus</taxon>
    </lineage>
</organism>
<accession>A0A2A6B2Z6</accession>
<keyword evidence="1" id="KW-0175">Coiled coil</keyword>
<evidence type="ECO:0000313" key="4">
    <source>
        <dbReference type="Proteomes" id="UP000005239"/>
    </source>
</evidence>
<evidence type="ECO:0000256" key="2">
    <source>
        <dbReference type="SAM" id="MobiDB-lite"/>
    </source>
</evidence>
<feature type="compositionally biased region" description="Basic and acidic residues" evidence="2">
    <location>
        <begin position="232"/>
        <end position="247"/>
    </location>
</feature>
<sequence length="272" mass="30166">MCTASGMDKLIAEVHARLESIPMGTFVSKLYPPESPIALPAHLPSLSESDESLPTTQSATAQADRPEKVPEEEDESEQLTPNEMRDRIGICKLDVEQLEGELEELKEKAQHCATVIDSPILSPISHAETVAELAGALVGSQNAVEAMIEAASKSNVKTAHRKQHKQNLKSLDHLEIRLQRISVELGAQLKVANRRCIIEQEIMKMTSKMQNLLNTTPAAAILWAEFQREKAEKKAEEERAQREKEVAEQMLKPVPGRKTKKAARKGASRRVQ</sequence>
<gene>
    <name evidence="3" type="primary">WBGene00281340</name>
</gene>
<feature type="compositionally biased region" description="Basic residues" evidence="2">
    <location>
        <begin position="255"/>
        <end position="272"/>
    </location>
</feature>
<feature type="region of interest" description="Disordered" evidence="2">
    <location>
        <begin position="37"/>
        <end position="85"/>
    </location>
</feature>